<name>A0ACC2LH26_PERAE</name>
<gene>
    <name evidence="1" type="ORF">MRB53_025749</name>
</gene>
<proteinExistence type="predicted"/>
<reference evidence="1 2" key="1">
    <citation type="journal article" date="2022" name="Hortic Res">
        <title>A haplotype resolved chromosomal level avocado genome allows analysis of novel avocado genes.</title>
        <authorList>
            <person name="Nath O."/>
            <person name="Fletcher S.J."/>
            <person name="Hayward A."/>
            <person name="Shaw L.M."/>
            <person name="Masouleh A.K."/>
            <person name="Furtado A."/>
            <person name="Henry R.J."/>
            <person name="Mitter N."/>
        </authorList>
    </citation>
    <scope>NUCLEOTIDE SEQUENCE [LARGE SCALE GENOMIC DNA]</scope>
    <source>
        <strain evidence="2">cv. Hass</strain>
    </source>
</reference>
<dbReference type="EMBL" id="CM056816">
    <property type="protein sequence ID" value="KAJ8632413.1"/>
    <property type="molecule type" value="Genomic_DNA"/>
</dbReference>
<accession>A0ACC2LH26</accession>
<evidence type="ECO:0000313" key="2">
    <source>
        <dbReference type="Proteomes" id="UP001234297"/>
    </source>
</evidence>
<comment type="caution">
    <text evidence="1">The sequence shown here is derived from an EMBL/GenBank/DDBJ whole genome shotgun (WGS) entry which is preliminary data.</text>
</comment>
<keyword evidence="2" id="KW-1185">Reference proteome</keyword>
<protein>
    <submittedName>
        <fullName evidence="1">Uncharacterized protein</fullName>
    </submittedName>
</protein>
<organism evidence="1 2">
    <name type="scientific">Persea americana</name>
    <name type="common">Avocado</name>
    <dbReference type="NCBI Taxonomy" id="3435"/>
    <lineage>
        <taxon>Eukaryota</taxon>
        <taxon>Viridiplantae</taxon>
        <taxon>Streptophyta</taxon>
        <taxon>Embryophyta</taxon>
        <taxon>Tracheophyta</taxon>
        <taxon>Spermatophyta</taxon>
        <taxon>Magnoliopsida</taxon>
        <taxon>Magnoliidae</taxon>
        <taxon>Laurales</taxon>
        <taxon>Lauraceae</taxon>
        <taxon>Persea</taxon>
    </lineage>
</organism>
<evidence type="ECO:0000313" key="1">
    <source>
        <dbReference type="EMBL" id="KAJ8632413.1"/>
    </source>
</evidence>
<dbReference type="Proteomes" id="UP001234297">
    <property type="component" value="Chromosome 8"/>
</dbReference>
<sequence>MVESWNSTPPSQLNASPMNSPVTPSTVPAISSHPLLHSEELVAGESYHLLPIRPQRGGILRDYSDQKSAFSSPLCMPPYRMSCDKHGNWRIAQADEVPKHNSAGVWKVKLVIISERLREILSQESKTFQKQY</sequence>